<evidence type="ECO:0000256" key="2">
    <source>
        <dbReference type="ARBA" id="ARBA00022679"/>
    </source>
</evidence>
<dbReference type="EMBL" id="CP008876">
    <property type="protein sequence ID" value="AIF68293.1"/>
    <property type="molecule type" value="Genomic_DNA"/>
</dbReference>
<dbReference type="AlphaFoldDB" id="A0A075LV10"/>
<dbReference type="Pfam" id="PF05175">
    <property type="entry name" value="MTS"/>
    <property type="match status" value="1"/>
</dbReference>
<accession>A0A075LV10</accession>
<dbReference type="GO" id="GO:0008757">
    <property type="term" value="F:S-adenosylmethionine-dependent methyltransferase activity"/>
    <property type="evidence" value="ECO:0007669"/>
    <property type="project" value="InterPro"/>
</dbReference>
<evidence type="ECO:0000313" key="5">
    <source>
        <dbReference type="Proteomes" id="UP000027980"/>
    </source>
</evidence>
<protein>
    <submittedName>
        <fullName evidence="4">16S rRNA methyltransferase</fullName>
    </submittedName>
</protein>
<evidence type="ECO:0000259" key="3">
    <source>
        <dbReference type="Pfam" id="PF05175"/>
    </source>
</evidence>
<evidence type="ECO:0000256" key="1">
    <source>
        <dbReference type="ARBA" id="ARBA00022603"/>
    </source>
</evidence>
<dbReference type="PANTHER" id="PTHR47816">
    <property type="entry name" value="RIBOSOMAL RNA SMALL SUBUNIT METHYLTRANSFERASE C"/>
    <property type="match status" value="1"/>
</dbReference>
<name>A0A075LV10_9BACI</name>
<dbReference type="InterPro" id="IPR046977">
    <property type="entry name" value="RsmC/RlmG"/>
</dbReference>
<proteinExistence type="predicted"/>
<dbReference type="SUPFAM" id="SSF53335">
    <property type="entry name" value="S-adenosyl-L-methionine-dependent methyltransferases"/>
    <property type="match status" value="1"/>
</dbReference>
<reference evidence="4 5" key="1">
    <citation type="submission" date="2014-07" db="EMBL/GenBank/DDBJ databases">
        <title>Complete genome sequence of a moderately halophilic bacterium Terribacillus aidingensis MP602, isolated from Cryptomeria fortunei in Tianmu mountain in China.</title>
        <authorList>
            <person name="Wang Y."/>
            <person name="Lu P."/>
            <person name="Zhang L."/>
        </authorList>
    </citation>
    <scope>NUCLEOTIDE SEQUENCE [LARGE SCALE GENOMIC DNA]</scope>
    <source>
        <strain evidence="4 5">MP602</strain>
    </source>
</reference>
<keyword evidence="1 4" id="KW-0489">Methyltransferase</keyword>
<dbReference type="GO" id="GO:0032259">
    <property type="term" value="P:methylation"/>
    <property type="evidence" value="ECO:0007669"/>
    <property type="project" value="UniProtKB-KW"/>
</dbReference>
<dbReference type="HOGENOM" id="CLU_018398_7_2_9"/>
<dbReference type="Gene3D" id="3.40.50.150">
    <property type="entry name" value="Vaccinia Virus protein VP39"/>
    <property type="match status" value="1"/>
</dbReference>
<sequence>MSDHYYTNQPQSKSAPTTWRFTLKGNELVFTSDTGVFSKKEVDFGSRILIDVFREPEIEGDILDLGCGYGPIGISFAKAFANRAIVMSDVNERAVSLAKQNAEANGADNTHFYVSDRLTAYSDRKFAAIATNPPIRAGKKVVHQLFEESYQALLPQGELWVVIQKKQGAPSAQEKLNQLFGSCEIVKKEKGYYILVAKKD</sequence>
<keyword evidence="2" id="KW-0808">Transferase</keyword>
<dbReference type="CDD" id="cd02440">
    <property type="entry name" value="AdoMet_MTases"/>
    <property type="match status" value="1"/>
</dbReference>
<dbReference type="Proteomes" id="UP000027980">
    <property type="component" value="Chromosome"/>
</dbReference>
<dbReference type="InterPro" id="IPR029063">
    <property type="entry name" value="SAM-dependent_MTases_sf"/>
</dbReference>
<feature type="domain" description="Methyltransferase small" evidence="3">
    <location>
        <begin position="28"/>
        <end position="195"/>
    </location>
</feature>
<dbReference type="RefSeq" id="WP_038565151.1">
    <property type="nucleotide sequence ID" value="NZ_CP008876.1"/>
</dbReference>
<dbReference type="GeneID" id="34221852"/>
<dbReference type="OrthoDB" id="9764961at2"/>
<dbReference type="KEGG" id="tap:GZ22_17745"/>
<gene>
    <name evidence="4" type="ORF">GZ22_17745</name>
</gene>
<evidence type="ECO:0000313" key="4">
    <source>
        <dbReference type="EMBL" id="AIF68293.1"/>
    </source>
</evidence>
<dbReference type="InterPro" id="IPR007848">
    <property type="entry name" value="Small_mtfrase_dom"/>
</dbReference>
<dbReference type="PANTHER" id="PTHR47816:SF4">
    <property type="entry name" value="RIBOSOMAL RNA SMALL SUBUNIT METHYLTRANSFERASE C"/>
    <property type="match status" value="1"/>
</dbReference>
<organism evidence="4 5">
    <name type="scientific">Terribacillus saccharophilus</name>
    <dbReference type="NCBI Taxonomy" id="361277"/>
    <lineage>
        <taxon>Bacteria</taxon>
        <taxon>Bacillati</taxon>
        <taxon>Bacillota</taxon>
        <taxon>Bacilli</taxon>
        <taxon>Bacillales</taxon>
        <taxon>Bacillaceae</taxon>
        <taxon>Terribacillus</taxon>
    </lineage>
</organism>